<dbReference type="InterPro" id="IPR050884">
    <property type="entry name" value="CNP_phosphodiesterase-III"/>
</dbReference>
<keyword evidence="7" id="KW-1185">Reference proteome</keyword>
<evidence type="ECO:0000313" key="7">
    <source>
        <dbReference type="Proteomes" id="UP000554144"/>
    </source>
</evidence>
<name>A0A853H1W0_9BURK</name>
<dbReference type="Gene3D" id="3.60.21.10">
    <property type="match status" value="1"/>
</dbReference>
<sequence>MNVALHISDTHFGTERPKVVRALERLSLAQKPDVVIFSGDITQRARAAEFFAATSFLDRLAIPSRLVIAGNHDVPLFDIVSRLLWPYARYKRAFGPELEPVLDTPSILVIGVRTTRRYRHIEGEVSARQIDRVARRLQQAGHNQLRVVVTHQPVYVQHDADKGQLLRGHQQAIRSWAEAGADLILGGHIHRPFMSGLHHIDASLPHPVWAVQAGTAVSSRIRHDSNNSINLIRYAFDGSTRRCVIERWDYDEAGDAFTMVASEAT</sequence>
<dbReference type="GO" id="GO:0016787">
    <property type="term" value="F:hydrolase activity"/>
    <property type="evidence" value="ECO:0007669"/>
    <property type="project" value="UniProtKB-KW"/>
</dbReference>
<dbReference type="SUPFAM" id="SSF56300">
    <property type="entry name" value="Metallo-dependent phosphatases"/>
    <property type="match status" value="1"/>
</dbReference>
<proteinExistence type="inferred from homology"/>
<accession>A0A853H1W0</accession>
<feature type="domain" description="Calcineurin-like phosphoesterase" evidence="5">
    <location>
        <begin position="5"/>
        <end position="192"/>
    </location>
</feature>
<keyword evidence="3" id="KW-0408">Iron</keyword>
<dbReference type="PANTHER" id="PTHR42988">
    <property type="entry name" value="PHOSPHOHYDROLASE"/>
    <property type="match status" value="1"/>
</dbReference>
<keyword evidence="2" id="KW-0378">Hydrolase</keyword>
<evidence type="ECO:0000256" key="1">
    <source>
        <dbReference type="ARBA" id="ARBA00022723"/>
    </source>
</evidence>
<protein>
    <submittedName>
        <fullName evidence="6">Metallophosphoesterase</fullName>
    </submittedName>
</protein>
<organism evidence="6 7">
    <name type="scientific">Pollutimonas harenae</name>
    <dbReference type="NCBI Taxonomy" id="657015"/>
    <lineage>
        <taxon>Bacteria</taxon>
        <taxon>Pseudomonadati</taxon>
        <taxon>Pseudomonadota</taxon>
        <taxon>Betaproteobacteria</taxon>
        <taxon>Burkholderiales</taxon>
        <taxon>Alcaligenaceae</taxon>
        <taxon>Pollutimonas</taxon>
    </lineage>
</organism>
<dbReference type="InterPro" id="IPR029052">
    <property type="entry name" value="Metallo-depent_PP-like"/>
</dbReference>
<dbReference type="InterPro" id="IPR004843">
    <property type="entry name" value="Calcineurin-like_PHP"/>
</dbReference>
<dbReference type="AlphaFoldDB" id="A0A853H1W0"/>
<evidence type="ECO:0000256" key="3">
    <source>
        <dbReference type="ARBA" id="ARBA00023004"/>
    </source>
</evidence>
<reference evidence="6 7" key="1">
    <citation type="submission" date="2020-07" db="EMBL/GenBank/DDBJ databases">
        <title>Taxonomic revisions and descriptions of new bacterial species based on genomic comparisons in the high-G+C-content subgroup of the family Alcaligenaceae.</title>
        <authorList>
            <person name="Szabo A."/>
            <person name="Felfoldi T."/>
        </authorList>
    </citation>
    <scope>NUCLEOTIDE SEQUENCE [LARGE SCALE GENOMIC DNA]</scope>
    <source>
        <strain evidence="6 7">DSM 25667</strain>
    </source>
</reference>
<dbReference type="Proteomes" id="UP000554144">
    <property type="component" value="Unassembled WGS sequence"/>
</dbReference>
<dbReference type="RefSeq" id="WP_130037168.1">
    <property type="nucleotide sequence ID" value="NZ_JACCEV010000001.1"/>
</dbReference>
<keyword evidence="1" id="KW-0479">Metal-binding</keyword>
<dbReference type="OrthoDB" id="9811542at2"/>
<gene>
    <name evidence="6" type="ORF">H0A62_06375</name>
</gene>
<evidence type="ECO:0000313" key="6">
    <source>
        <dbReference type="EMBL" id="NYT85225.1"/>
    </source>
</evidence>
<evidence type="ECO:0000259" key="5">
    <source>
        <dbReference type="Pfam" id="PF00149"/>
    </source>
</evidence>
<dbReference type="PANTHER" id="PTHR42988:SF2">
    <property type="entry name" value="CYCLIC NUCLEOTIDE PHOSPHODIESTERASE CBUA0032-RELATED"/>
    <property type="match status" value="1"/>
</dbReference>
<comment type="similarity">
    <text evidence="4">Belongs to the cyclic nucleotide phosphodiesterase class-III family.</text>
</comment>
<comment type="caution">
    <text evidence="6">The sequence shown here is derived from an EMBL/GenBank/DDBJ whole genome shotgun (WGS) entry which is preliminary data.</text>
</comment>
<dbReference type="EMBL" id="JACCEV010000001">
    <property type="protein sequence ID" value="NYT85225.1"/>
    <property type="molecule type" value="Genomic_DNA"/>
</dbReference>
<evidence type="ECO:0000256" key="4">
    <source>
        <dbReference type="ARBA" id="ARBA00025742"/>
    </source>
</evidence>
<dbReference type="GO" id="GO:0046872">
    <property type="term" value="F:metal ion binding"/>
    <property type="evidence" value="ECO:0007669"/>
    <property type="project" value="UniProtKB-KW"/>
</dbReference>
<dbReference type="Pfam" id="PF00149">
    <property type="entry name" value="Metallophos"/>
    <property type="match status" value="1"/>
</dbReference>
<evidence type="ECO:0000256" key="2">
    <source>
        <dbReference type="ARBA" id="ARBA00022801"/>
    </source>
</evidence>